<dbReference type="AlphaFoldDB" id="A0AAN6YGV1"/>
<evidence type="ECO:0000256" key="2">
    <source>
        <dbReference type="SAM" id="SignalP"/>
    </source>
</evidence>
<feature type="compositionally biased region" description="Low complexity" evidence="1">
    <location>
        <begin position="231"/>
        <end position="260"/>
    </location>
</feature>
<reference evidence="3" key="2">
    <citation type="submission" date="2023-05" db="EMBL/GenBank/DDBJ databases">
        <authorList>
            <consortium name="Lawrence Berkeley National Laboratory"/>
            <person name="Steindorff A."/>
            <person name="Hensen N."/>
            <person name="Bonometti L."/>
            <person name="Westerberg I."/>
            <person name="Brannstrom I.O."/>
            <person name="Guillou S."/>
            <person name="Cros-Aarteil S."/>
            <person name="Calhoun S."/>
            <person name="Haridas S."/>
            <person name="Kuo A."/>
            <person name="Mondo S."/>
            <person name="Pangilinan J."/>
            <person name="Riley R."/>
            <person name="Labutti K."/>
            <person name="Andreopoulos B."/>
            <person name="Lipzen A."/>
            <person name="Chen C."/>
            <person name="Yanf M."/>
            <person name="Daum C."/>
            <person name="Ng V."/>
            <person name="Clum A."/>
            <person name="Ohm R."/>
            <person name="Martin F."/>
            <person name="Silar P."/>
            <person name="Natvig D."/>
            <person name="Lalanne C."/>
            <person name="Gautier V."/>
            <person name="Ament-Velasquez S.L."/>
            <person name="Kruys A."/>
            <person name="Hutchinson M.I."/>
            <person name="Powell A.J."/>
            <person name="Barry K."/>
            <person name="Miller A.N."/>
            <person name="Grigoriev I.V."/>
            <person name="Debuchy R."/>
            <person name="Gladieux P."/>
            <person name="Thoren M.H."/>
            <person name="Johannesson H."/>
        </authorList>
    </citation>
    <scope>NUCLEOTIDE SEQUENCE</scope>
    <source>
        <strain evidence="3">PSN293</strain>
    </source>
</reference>
<keyword evidence="2" id="KW-0732">Signal</keyword>
<keyword evidence="4" id="KW-1185">Reference proteome</keyword>
<feature type="region of interest" description="Disordered" evidence="1">
    <location>
        <begin position="165"/>
        <end position="205"/>
    </location>
</feature>
<organism evidence="3 4">
    <name type="scientific">Rhypophila decipiens</name>
    <dbReference type="NCBI Taxonomy" id="261697"/>
    <lineage>
        <taxon>Eukaryota</taxon>
        <taxon>Fungi</taxon>
        <taxon>Dikarya</taxon>
        <taxon>Ascomycota</taxon>
        <taxon>Pezizomycotina</taxon>
        <taxon>Sordariomycetes</taxon>
        <taxon>Sordariomycetidae</taxon>
        <taxon>Sordariales</taxon>
        <taxon>Naviculisporaceae</taxon>
        <taxon>Rhypophila</taxon>
    </lineage>
</organism>
<gene>
    <name evidence="3" type="ORF">QBC37DRAFT_307858</name>
</gene>
<name>A0AAN6YGV1_9PEZI</name>
<sequence length="363" mass="35782">MQSKLAIIAALLAVVEARFGREQEATAVISALNAFGAPGAAATLAGASPGVLLAGANACAKLELADRIVTELGNDPQVIAAAAVLVQAEKNTNPFAVAIPSLCDDAGLPATAELRGIIPLIDPDTVGADVQNANAAQSLNNPFDANGLSVAQISAAQGFTNFTAQGSDGSTAAPPAGGNAGNAGGNNNNNNNNNNNGGNAGGNDNQNNGGNANCGAAATVTVTVAAPAATAAPANNGNNGNNNNNDNNGNNNNDNGNNNNNGGGAAGAADFGTCTPTMDFQLGRAGRKPDEGTFLPTDPVVALGQQDALNPNIITNRICDQLTNVCNANQAAKDACLAAKAIVQGLGTKDATTADAFNQALGF</sequence>
<comment type="caution">
    <text evidence="3">The sequence shown here is derived from an EMBL/GenBank/DDBJ whole genome shotgun (WGS) entry which is preliminary data.</text>
</comment>
<feature type="region of interest" description="Disordered" evidence="1">
    <location>
        <begin position="231"/>
        <end position="264"/>
    </location>
</feature>
<proteinExistence type="predicted"/>
<accession>A0AAN6YGV1</accession>
<reference evidence="3" key="1">
    <citation type="journal article" date="2023" name="Mol. Phylogenet. Evol.">
        <title>Genome-scale phylogeny and comparative genomics of the fungal order Sordariales.</title>
        <authorList>
            <person name="Hensen N."/>
            <person name="Bonometti L."/>
            <person name="Westerberg I."/>
            <person name="Brannstrom I.O."/>
            <person name="Guillou S."/>
            <person name="Cros-Aarteil S."/>
            <person name="Calhoun S."/>
            <person name="Haridas S."/>
            <person name="Kuo A."/>
            <person name="Mondo S."/>
            <person name="Pangilinan J."/>
            <person name="Riley R."/>
            <person name="LaButti K."/>
            <person name="Andreopoulos B."/>
            <person name="Lipzen A."/>
            <person name="Chen C."/>
            <person name="Yan M."/>
            <person name="Daum C."/>
            <person name="Ng V."/>
            <person name="Clum A."/>
            <person name="Steindorff A."/>
            <person name="Ohm R.A."/>
            <person name="Martin F."/>
            <person name="Silar P."/>
            <person name="Natvig D.O."/>
            <person name="Lalanne C."/>
            <person name="Gautier V."/>
            <person name="Ament-Velasquez S.L."/>
            <person name="Kruys A."/>
            <person name="Hutchinson M.I."/>
            <person name="Powell A.J."/>
            <person name="Barry K."/>
            <person name="Miller A.N."/>
            <person name="Grigoriev I.V."/>
            <person name="Debuchy R."/>
            <person name="Gladieux P."/>
            <person name="Hiltunen Thoren M."/>
            <person name="Johannesson H."/>
        </authorList>
    </citation>
    <scope>NUCLEOTIDE SEQUENCE</scope>
    <source>
        <strain evidence="3">PSN293</strain>
    </source>
</reference>
<evidence type="ECO:0000313" key="3">
    <source>
        <dbReference type="EMBL" id="KAK4217430.1"/>
    </source>
</evidence>
<feature type="compositionally biased region" description="Low complexity" evidence="1">
    <location>
        <begin position="185"/>
        <end position="205"/>
    </location>
</feature>
<evidence type="ECO:0000313" key="4">
    <source>
        <dbReference type="Proteomes" id="UP001301769"/>
    </source>
</evidence>
<feature type="signal peptide" evidence="2">
    <location>
        <begin position="1"/>
        <end position="17"/>
    </location>
</feature>
<dbReference type="Proteomes" id="UP001301769">
    <property type="component" value="Unassembled WGS sequence"/>
</dbReference>
<protein>
    <recommendedName>
        <fullName evidence="5">Circumsporozoite protein</fullName>
    </recommendedName>
</protein>
<feature type="chain" id="PRO_5042876129" description="Circumsporozoite protein" evidence="2">
    <location>
        <begin position="18"/>
        <end position="363"/>
    </location>
</feature>
<dbReference type="EMBL" id="MU858059">
    <property type="protein sequence ID" value="KAK4217430.1"/>
    <property type="molecule type" value="Genomic_DNA"/>
</dbReference>
<evidence type="ECO:0008006" key="5">
    <source>
        <dbReference type="Google" id="ProtNLM"/>
    </source>
</evidence>
<evidence type="ECO:0000256" key="1">
    <source>
        <dbReference type="SAM" id="MobiDB-lite"/>
    </source>
</evidence>